<evidence type="ECO:0000313" key="1">
    <source>
        <dbReference type="EMBL" id="EUA88352.1"/>
    </source>
</evidence>
<comment type="caution">
    <text evidence="1">The sequence shown here is derived from an EMBL/GenBank/DDBJ whole genome shotgun (WGS) entry which is preliminary data.</text>
</comment>
<dbReference type="EMBL" id="JAOL01000144">
    <property type="protein sequence ID" value="EUA88352.1"/>
    <property type="molecule type" value="Genomic_DNA"/>
</dbReference>
<gene>
    <name evidence="1" type="ORF">I551_5197</name>
</gene>
<keyword evidence="2" id="KW-1185">Reference proteome</keyword>
<accession>A0ABN0QUI9</accession>
<reference evidence="1 2" key="1">
    <citation type="submission" date="2014-01" db="EMBL/GenBank/DDBJ databases">
        <authorList>
            <person name="Dobos K."/>
            <person name="Lenaerts A."/>
            <person name="Ordway D."/>
            <person name="DeGroote M.A."/>
            <person name="Parker T."/>
            <person name="Sizemore C."/>
            <person name="Tallon L.J."/>
            <person name="Sadzewicz L.K."/>
            <person name="Sengamalay N."/>
            <person name="Fraser C.M."/>
            <person name="Hine E."/>
            <person name="Shefchek K.A."/>
            <person name="Das S.P."/>
            <person name="Tettelin H."/>
        </authorList>
    </citation>
    <scope>NUCLEOTIDE SEQUENCE [LARGE SCALE GENOMIC DNA]</scope>
    <source>
        <strain evidence="1 2">Harvey</strain>
    </source>
</reference>
<protein>
    <submittedName>
        <fullName evidence="1">Uncharacterized protein</fullName>
    </submittedName>
</protein>
<organism evidence="1 2">
    <name type="scientific">Mycobacterium ulcerans str. Harvey</name>
    <dbReference type="NCBI Taxonomy" id="1299332"/>
    <lineage>
        <taxon>Bacteria</taxon>
        <taxon>Bacillati</taxon>
        <taxon>Actinomycetota</taxon>
        <taxon>Actinomycetes</taxon>
        <taxon>Mycobacteriales</taxon>
        <taxon>Mycobacteriaceae</taxon>
        <taxon>Mycobacterium</taxon>
        <taxon>Mycobacterium ulcerans group</taxon>
    </lineage>
</organism>
<sequence length="58" mass="6200">MVLHLAHRINEPAVVRSALVGWLRRIEAAARVLRLFAGHPTTVLPAASQMGDTAAETG</sequence>
<proteinExistence type="predicted"/>
<dbReference type="Proteomes" id="UP000020681">
    <property type="component" value="Unassembled WGS sequence"/>
</dbReference>
<name>A0ABN0QUI9_MYCUL</name>
<evidence type="ECO:0000313" key="2">
    <source>
        <dbReference type="Proteomes" id="UP000020681"/>
    </source>
</evidence>